<protein>
    <submittedName>
        <fullName evidence="4">Diguanylate phosphodiesterase</fullName>
    </submittedName>
</protein>
<keyword evidence="5" id="KW-1185">Reference proteome</keyword>
<evidence type="ECO:0000256" key="1">
    <source>
        <dbReference type="SAM" id="MobiDB-lite"/>
    </source>
</evidence>
<reference evidence="4" key="2">
    <citation type="submission" date="2023-01" db="EMBL/GenBank/DDBJ databases">
        <authorList>
            <person name="Sun Q."/>
            <person name="Evtushenko L."/>
        </authorList>
    </citation>
    <scope>NUCLEOTIDE SEQUENCE</scope>
    <source>
        <strain evidence="4">VKM B-2748</strain>
    </source>
</reference>
<reference evidence="4" key="1">
    <citation type="journal article" date="2014" name="Int. J. Syst. Evol. Microbiol.">
        <title>Complete genome sequence of Corynebacterium casei LMG S-19264T (=DSM 44701T), isolated from a smear-ripened cheese.</title>
        <authorList>
            <consortium name="US DOE Joint Genome Institute (JGI-PGF)"/>
            <person name="Walter F."/>
            <person name="Albersmeier A."/>
            <person name="Kalinowski J."/>
            <person name="Ruckert C."/>
        </authorList>
    </citation>
    <scope>NUCLEOTIDE SEQUENCE</scope>
    <source>
        <strain evidence="4">VKM B-2748</strain>
    </source>
</reference>
<evidence type="ECO:0000256" key="2">
    <source>
        <dbReference type="SAM" id="Phobius"/>
    </source>
</evidence>
<organism evidence="4 5">
    <name type="scientific">Methylopila turkensis</name>
    <dbReference type="NCBI Taxonomy" id="1437816"/>
    <lineage>
        <taxon>Bacteria</taxon>
        <taxon>Pseudomonadati</taxon>
        <taxon>Pseudomonadota</taxon>
        <taxon>Alphaproteobacteria</taxon>
        <taxon>Hyphomicrobiales</taxon>
        <taxon>Methylopilaceae</taxon>
        <taxon>Methylopila</taxon>
    </lineage>
</organism>
<gene>
    <name evidence="4" type="ORF">GCM10008174_05090</name>
</gene>
<dbReference type="CDD" id="cd01948">
    <property type="entry name" value="EAL"/>
    <property type="match status" value="1"/>
</dbReference>
<feature type="compositionally biased region" description="Low complexity" evidence="1">
    <location>
        <begin position="170"/>
        <end position="184"/>
    </location>
</feature>
<dbReference type="PANTHER" id="PTHR33121:SF79">
    <property type="entry name" value="CYCLIC DI-GMP PHOSPHODIESTERASE PDED-RELATED"/>
    <property type="match status" value="1"/>
</dbReference>
<dbReference type="Gene3D" id="3.20.20.450">
    <property type="entry name" value="EAL domain"/>
    <property type="match status" value="1"/>
</dbReference>
<keyword evidence="2" id="KW-1133">Transmembrane helix</keyword>
<feature type="transmembrane region" description="Helical" evidence="2">
    <location>
        <begin position="7"/>
        <end position="29"/>
    </location>
</feature>
<dbReference type="PANTHER" id="PTHR33121">
    <property type="entry name" value="CYCLIC DI-GMP PHOSPHODIESTERASE PDEF"/>
    <property type="match status" value="1"/>
</dbReference>
<dbReference type="PROSITE" id="PS50883">
    <property type="entry name" value="EAL"/>
    <property type="match status" value="1"/>
</dbReference>
<feature type="domain" description="EAL" evidence="3">
    <location>
        <begin position="213"/>
        <end position="465"/>
    </location>
</feature>
<dbReference type="Pfam" id="PF00563">
    <property type="entry name" value="EAL"/>
    <property type="match status" value="1"/>
</dbReference>
<name>A0A9W6JM57_9HYPH</name>
<sequence>MPKPAVFFVAFAMAVTAACVGVIASYGLGFGGAESALAALSALALMAFAHMAFVRPPGLDESRLEDLDRLATQLQSRVETLDVRISTLDAAVQERARAAARPLMEEIAALGGLVTSVAKEVAAHELTLNRVHLRLDAIPEPVVAVPAPPPPVASEPPAAREPERAPEPPVSRAPSGRRVAAPATPAAPKPQAPEAFDPLDAEHGPDEPGGPVDRGVAARVELALRDDRIDFYLQPVVALPNRRTLHYEGLSRLREPDGIALPDEFLAVAAAEGRLGEIDRRAIARGARVAARLIESGRTVGVFVNIAASTLGDEGAVSELIDIAERTPEVARALTLELTQEAFEGLDQAGRETRKALSERGWRFSIDQATDLRIEPRDLARRGVRFVKVPAAALLDPEAARGLAIHPSDLASLLLRHGVDLIATHVEEESEVPELLDHEVRAAQGHLFGVPRPVREDPPATPEPARAESQPRRFQPRPFVRRA</sequence>
<dbReference type="EMBL" id="BSFL01000001">
    <property type="protein sequence ID" value="GLK78768.1"/>
    <property type="molecule type" value="Genomic_DNA"/>
</dbReference>
<dbReference type="InterPro" id="IPR035919">
    <property type="entry name" value="EAL_sf"/>
</dbReference>
<dbReference type="AlphaFoldDB" id="A0A9W6JM57"/>
<feature type="compositionally biased region" description="Low complexity" evidence="1">
    <location>
        <begin position="472"/>
        <end position="483"/>
    </location>
</feature>
<proteinExistence type="predicted"/>
<dbReference type="InterPro" id="IPR050706">
    <property type="entry name" value="Cyclic-di-GMP_PDE-like"/>
</dbReference>
<dbReference type="PROSITE" id="PS51257">
    <property type="entry name" value="PROKAR_LIPOPROTEIN"/>
    <property type="match status" value="1"/>
</dbReference>
<dbReference type="SUPFAM" id="SSF141868">
    <property type="entry name" value="EAL domain-like"/>
    <property type="match status" value="1"/>
</dbReference>
<feature type="region of interest" description="Disordered" evidence="1">
    <location>
        <begin position="447"/>
        <end position="483"/>
    </location>
</feature>
<dbReference type="InterPro" id="IPR001633">
    <property type="entry name" value="EAL_dom"/>
</dbReference>
<feature type="region of interest" description="Disordered" evidence="1">
    <location>
        <begin position="142"/>
        <end position="213"/>
    </location>
</feature>
<feature type="transmembrane region" description="Helical" evidence="2">
    <location>
        <begin position="35"/>
        <end position="54"/>
    </location>
</feature>
<evidence type="ECO:0000259" key="3">
    <source>
        <dbReference type="PROSITE" id="PS50883"/>
    </source>
</evidence>
<evidence type="ECO:0000313" key="5">
    <source>
        <dbReference type="Proteomes" id="UP001143309"/>
    </source>
</evidence>
<keyword evidence="2" id="KW-0812">Transmembrane</keyword>
<comment type="caution">
    <text evidence="4">The sequence shown here is derived from an EMBL/GenBank/DDBJ whole genome shotgun (WGS) entry which is preliminary data.</text>
</comment>
<accession>A0A9W6JM57</accession>
<evidence type="ECO:0000313" key="4">
    <source>
        <dbReference type="EMBL" id="GLK78768.1"/>
    </source>
</evidence>
<dbReference type="SMART" id="SM00052">
    <property type="entry name" value="EAL"/>
    <property type="match status" value="1"/>
</dbReference>
<keyword evidence="2" id="KW-0472">Membrane</keyword>
<dbReference type="RefSeq" id="WP_271199273.1">
    <property type="nucleotide sequence ID" value="NZ_BSFL01000001.1"/>
</dbReference>
<dbReference type="GO" id="GO:0071111">
    <property type="term" value="F:cyclic-guanylate-specific phosphodiesterase activity"/>
    <property type="evidence" value="ECO:0007669"/>
    <property type="project" value="InterPro"/>
</dbReference>
<dbReference type="Proteomes" id="UP001143309">
    <property type="component" value="Unassembled WGS sequence"/>
</dbReference>